<keyword evidence="3" id="KW-1185">Reference proteome</keyword>
<evidence type="ECO:0000313" key="3">
    <source>
        <dbReference type="Proteomes" id="UP000290759"/>
    </source>
</evidence>
<dbReference type="RefSeq" id="WP_129227828.1">
    <property type="nucleotide sequence ID" value="NZ_QYBB01000018.1"/>
</dbReference>
<comment type="caution">
    <text evidence="2">The sequence shown here is derived from an EMBL/GenBank/DDBJ whole genome shotgun (WGS) entry which is preliminary data.</text>
</comment>
<dbReference type="Proteomes" id="UP000290759">
    <property type="component" value="Unassembled WGS sequence"/>
</dbReference>
<proteinExistence type="predicted"/>
<evidence type="ECO:0000313" key="2">
    <source>
        <dbReference type="EMBL" id="RYC30973.1"/>
    </source>
</evidence>
<dbReference type="EMBL" id="QYBB01000018">
    <property type="protein sequence ID" value="RYC30973.1"/>
    <property type="molecule type" value="Genomic_DNA"/>
</dbReference>
<protein>
    <recommendedName>
        <fullName evidence="4">DUF5666 domain-containing protein</fullName>
    </recommendedName>
</protein>
<evidence type="ECO:0008006" key="4">
    <source>
        <dbReference type="Google" id="ProtNLM"/>
    </source>
</evidence>
<sequence>MSDTVTLSGTVADVFAHRFTLKGEGGTVLADLGPKGAERIRLAPGDVVTVTGDAKPSEIKVRTVLRAGETVEVPQGPKPHGKPHGRPGDRSEAA</sequence>
<reference evidence="2 3" key="1">
    <citation type="submission" date="2018-12" db="EMBL/GenBank/DDBJ databases">
        <authorList>
            <person name="Grouzdev D.S."/>
            <person name="Krutkina M.S."/>
        </authorList>
    </citation>
    <scope>NUCLEOTIDE SEQUENCE [LARGE SCALE GENOMIC DNA]</scope>
    <source>
        <strain evidence="2 3">RmlP026</strain>
    </source>
</reference>
<dbReference type="AlphaFoldDB" id="A0A4Q2U3B2"/>
<name>A0A4Q2U3B2_9HYPH</name>
<reference evidence="2 3" key="2">
    <citation type="submission" date="2019-02" db="EMBL/GenBank/DDBJ databases">
        <title>'Lichenibacterium ramalinii' gen. nov. sp. nov., 'Lichenibacterium minor' gen. nov. sp. nov.</title>
        <authorList>
            <person name="Pankratov T."/>
        </authorList>
    </citation>
    <scope>NUCLEOTIDE SEQUENCE [LARGE SCALE GENOMIC DNA]</scope>
    <source>
        <strain evidence="2 3">RmlP026</strain>
    </source>
</reference>
<accession>A0A4Q2U3B2</accession>
<gene>
    <name evidence="2" type="ORF">D3273_15640</name>
</gene>
<evidence type="ECO:0000256" key="1">
    <source>
        <dbReference type="SAM" id="MobiDB-lite"/>
    </source>
</evidence>
<feature type="region of interest" description="Disordered" evidence="1">
    <location>
        <begin position="67"/>
        <end position="94"/>
    </location>
</feature>
<organism evidence="2 3">
    <name type="scientific">Lichenibacterium minor</name>
    <dbReference type="NCBI Taxonomy" id="2316528"/>
    <lineage>
        <taxon>Bacteria</taxon>
        <taxon>Pseudomonadati</taxon>
        <taxon>Pseudomonadota</taxon>
        <taxon>Alphaproteobacteria</taxon>
        <taxon>Hyphomicrobiales</taxon>
        <taxon>Lichenihabitantaceae</taxon>
        <taxon>Lichenibacterium</taxon>
    </lineage>
</organism>
<dbReference type="OrthoDB" id="8137968at2"/>